<keyword evidence="2" id="KW-1185">Reference proteome</keyword>
<sequence>MEIKQQLDELQTTTNNVSQSVLIVNHPGPQCHIKAATSNFCLINKQQQHFHGNTRLFLHILTELSVVDITNSGRNLHQSTFRTLPLFFYESSKTMKQKLRIFILCKNPETKSFQNDSVCGKNVEGKNPGNALISGIAGSENKMMNMDKPIRKQFGFNKNVTVKKNGEYLNVYVNHTVYENGELVKEKSRSVWLTVEGNYTAERSDPSYRRRSVDDRKAVDYMFIGINIGFSSDTTGDAKGVTHVAVQKTDTTSAASAAAAQKTDTAKTSVKRHYPY</sequence>
<dbReference type="EMBL" id="CP111025">
    <property type="protein sequence ID" value="WAR26054.1"/>
    <property type="molecule type" value="Genomic_DNA"/>
</dbReference>
<organism evidence="1 2">
    <name type="scientific">Mya arenaria</name>
    <name type="common">Soft-shell clam</name>
    <dbReference type="NCBI Taxonomy" id="6604"/>
    <lineage>
        <taxon>Eukaryota</taxon>
        <taxon>Metazoa</taxon>
        <taxon>Spiralia</taxon>
        <taxon>Lophotrochozoa</taxon>
        <taxon>Mollusca</taxon>
        <taxon>Bivalvia</taxon>
        <taxon>Autobranchia</taxon>
        <taxon>Heteroconchia</taxon>
        <taxon>Euheterodonta</taxon>
        <taxon>Imparidentia</taxon>
        <taxon>Neoheterodontei</taxon>
        <taxon>Myida</taxon>
        <taxon>Myoidea</taxon>
        <taxon>Myidae</taxon>
        <taxon>Mya</taxon>
    </lineage>
</organism>
<evidence type="ECO:0000313" key="2">
    <source>
        <dbReference type="Proteomes" id="UP001164746"/>
    </source>
</evidence>
<dbReference type="Proteomes" id="UP001164746">
    <property type="component" value="Chromosome 14"/>
</dbReference>
<accession>A0ABY7FXN4</accession>
<proteinExistence type="predicted"/>
<gene>
    <name evidence="1" type="ORF">MAR_011758</name>
</gene>
<name>A0ABY7FXN4_MYAAR</name>
<evidence type="ECO:0000313" key="1">
    <source>
        <dbReference type="EMBL" id="WAR26054.1"/>
    </source>
</evidence>
<protein>
    <submittedName>
        <fullName evidence="1">Uncharacterized protein</fullName>
    </submittedName>
</protein>
<reference evidence="1" key="1">
    <citation type="submission" date="2022-11" db="EMBL/GenBank/DDBJ databases">
        <title>Centuries of genome instability and evolution in soft-shell clam transmissible cancer (bioRxiv).</title>
        <authorList>
            <person name="Hart S.F.M."/>
            <person name="Yonemitsu M.A."/>
            <person name="Giersch R.M."/>
            <person name="Beal B.F."/>
            <person name="Arriagada G."/>
            <person name="Davis B.W."/>
            <person name="Ostrander E.A."/>
            <person name="Goff S.P."/>
            <person name="Metzger M.J."/>
        </authorList>
    </citation>
    <scope>NUCLEOTIDE SEQUENCE</scope>
    <source>
        <strain evidence="1">MELC-2E11</strain>
        <tissue evidence="1">Siphon/mantle</tissue>
    </source>
</reference>